<keyword evidence="2" id="KW-0813">Transport</keyword>
<dbReference type="InterPro" id="IPR027417">
    <property type="entry name" value="P-loop_NTPase"/>
</dbReference>
<evidence type="ECO:0000256" key="2">
    <source>
        <dbReference type="ARBA" id="ARBA00022448"/>
    </source>
</evidence>
<keyword evidence="5" id="KW-0067">ATP-binding</keyword>
<dbReference type="GO" id="GO:0005886">
    <property type="term" value="C:plasma membrane"/>
    <property type="evidence" value="ECO:0007669"/>
    <property type="project" value="UniProtKB-SubCell"/>
</dbReference>
<dbReference type="InterPro" id="IPR017871">
    <property type="entry name" value="ABC_transporter-like_CS"/>
</dbReference>
<dbReference type="InterPro" id="IPR050388">
    <property type="entry name" value="ABC_Ni/Peptide_Import"/>
</dbReference>
<protein>
    <submittedName>
        <fullName evidence="8">Unannotated protein</fullName>
    </submittedName>
</protein>
<evidence type="ECO:0000259" key="7">
    <source>
        <dbReference type="PROSITE" id="PS50893"/>
    </source>
</evidence>
<dbReference type="InterPro" id="IPR003439">
    <property type="entry name" value="ABC_transporter-like_ATP-bd"/>
</dbReference>
<keyword evidence="3" id="KW-1003">Cell membrane</keyword>
<evidence type="ECO:0000256" key="4">
    <source>
        <dbReference type="ARBA" id="ARBA00022741"/>
    </source>
</evidence>
<evidence type="ECO:0000313" key="8">
    <source>
        <dbReference type="EMBL" id="CAB4584953.1"/>
    </source>
</evidence>
<dbReference type="Pfam" id="PF08352">
    <property type="entry name" value="oligo_HPY"/>
    <property type="match status" value="1"/>
</dbReference>
<dbReference type="GO" id="GO:0016887">
    <property type="term" value="F:ATP hydrolysis activity"/>
    <property type="evidence" value="ECO:0007669"/>
    <property type="project" value="InterPro"/>
</dbReference>
<dbReference type="AlphaFoldDB" id="A0A6J6FCK2"/>
<dbReference type="FunFam" id="3.40.50.300:FF:000016">
    <property type="entry name" value="Oligopeptide ABC transporter ATP-binding component"/>
    <property type="match status" value="1"/>
</dbReference>
<proteinExistence type="predicted"/>
<dbReference type="EMBL" id="CAEZUB010000013">
    <property type="protein sequence ID" value="CAB4584953.1"/>
    <property type="molecule type" value="Genomic_DNA"/>
</dbReference>
<keyword evidence="6" id="KW-0472">Membrane</keyword>
<dbReference type="Gene3D" id="3.40.50.300">
    <property type="entry name" value="P-loop containing nucleotide triphosphate hydrolases"/>
    <property type="match status" value="1"/>
</dbReference>
<organism evidence="8">
    <name type="scientific">freshwater metagenome</name>
    <dbReference type="NCBI Taxonomy" id="449393"/>
    <lineage>
        <taxon>unclassified sequences</taxon>
        <taxon>metagenomes</taxon>
        <taxon>ecological metagenomes</taxon>
    </lineage>
</organism>
<dbReference type="PROSITE" id="PS50893">
    <property type="entry name" value="ABC_TRANSPORTER_2"/>
    <property type="match status" value="1"/>
</dbReference>
<dbReference type="SUPFAM" id="SSF52540">
    <property type="entry name" value="P-loop containing nucleoside triphosphate hydrolases"/>
    <property type="match status" value="1"/>
</dbReference>
<dbReference type="PANTHER" id="PTHR43297">
    <property type="entry name" value="OLIGOPEPTIDE TRANSPORT ATP-BINDING PROTEIN APPD"/>
    <property type="match status" value="1"/>
</dbReference>
<sequence>MSKFLEVTNLNVSFPTEDGEVRASNEVSYSVGLGETLAIVGESGSGKSVSNLAVMGLHNPVRTKITGSAVLNLADGPVDVISASADTVRRLRGKSMSMIFQDPMSALHPFFTIGDQIAEAWHLYNKGSKKDGIKKATEMLDLVGIPDAASRAHDYPHQFSGGMRQRAMIAMALVNNPSLLIADEPTTALDVTVQSQILQLLKDLQKEFNMAIILITHDLGVVAEVADRICVMYGGRIVEDGTVDDIFYRPEHPYTLGLLNSVPRITAGESHRLRAIPGQPPSLISLPSGCAFQPRCEYSTKVSSGACASTVPSLSDKGSGHLSRCHLDAADLNNLVKDKA</sequence>
<dbReference type="GO" id="GO:0005524">
    <property type="term" value="F:ATP binding"/>
    <property type="evidence" value="ECO:0007669"/>
    <property type="project" value="UniProtKB-KW"/>
</dbReference>
<reference evidence="8" key="1">
    <citation type="submission" date="2020-05" db="EMBL/GenBank/DDBJ databases">
        <authorList>
            <person name="Chiriac C."/>
            <person name="Salcher M."/>
            <person name="Ghai R."/>
            <person name="Kavagutti S V."/>
        </authorList>
    </citation>
    <scope>NUCLEOTIDE SEQUENCE</scope>
</reference>
<evidence type="ECO:0000256" key="5">
    <source>
        <dbReference type="ARBA" id="ARBA00022840"/>
    </source>
</evidence>
<dbReference type="PROSITE" id="PS00211">
    <property type="entry name" value="ABC_TRANSPORTER_1"/>
    <property type="match status" value="1"/>
</dbReference>
<dbReference type="GO" id="GO:0015833">
    <property type="term" value="P:peptide transport"/>
    <property type="evidence" value="ECO:0007669"/>
    <property type="project" value="InterPro"/>
</dbReference>
<evidence type="ECO:0000256" key="3">
    <source>
        <dbReference type="ARBA" id="ARBA00022475"/>
    </source>
</evidence>
<accession>A0A6J6FCK2</accession>
<dbReference type="SMART" id="SM00382">
    <property type="entry name" value="AAA"/>
    <property type="match status" value="1"/>
</dbReference>
<comment type="subcellular location">
    <subcellularLocation>
        <location evidence="1">Cell membrane</location>
        <topology evidence="1">Peripheral membrane protein</topology>
    </subcellularLocation>
</comment>
<dbReference type="PANTHER" id="PTHR43297:SF2">
    <property type="entry name" value="DIPEPTIDE TRANSPORT ATP-BINDING PROTEIN DPPD"/>
    <property type="match status" value="1"/>
</dbReference>
<name>A0A6J6FCK2_9ZZZZ</name>
<keyword evidence="4" id="KW-0547">Nucleotide-binding</keyword>
<dbReference type="Pfam" id="PF00005">
    <property type="entry name" value="ABC_tran"/>
    <property type="match status" value="1"/>
</dbReference>
<feature type="domain" description="ABC transporter" evidence="7">
    <location>
        <begin position="5"/>
        <end position="259"/>
    </location>
</feature>
<dbReference type="InterPro" id="IPR003593">
    <property type="entry name" value="AAA+_ATPase"/>
</dbReference>
<dbReference type="InterPro" id="IPR013563">
    <property type="entry name" value="Oligopep_ABC_C"/>
</dbReference>
<dbReference type="NCBIfam" id="TIGR01727">
    <property type="entry name" value="oligo_HPY"/>
    <property type="match status" value="1"/>
</dbReference>
<evidence type="ECO:0000256" key="6">
    <source>
        <dbReference type="ARBA" id="ARBA00023136"/>
    </source>
</evidence>
<dbReference type="CDD" id="cd03257">
    <property type="entry name" value="ABC_NikE_OppD_transporters"/>
    <property type="match status" value="1"/>
</dbReference>
<gene>
    <name evidence="8" type="ORF">UFOPK1775_00234</name>
</gene>
<evidence type="ECO:0000256" key="1">
    <source>
        <dbReference type="ARBA" id="ARBA00004202"/>
    </source>
</evidence>